<feature type="region of interest" description="Disordered" evidence="1">
    <location>
        <begin position="113"/>
        <end position="139"/>
    </location>
</feature>
<protein>
    <submittedName>
        <fullName evidence="2">Uncharacterized protein</fullName>
    </submittedName>
</protein>
<evidence type="ECO:0000313" key="2">
    <source>
        <dbReference type="EMBL" id="KAJ2678911.1"/>
    </source>
</evidence>
<sequence>MFKPTALFRTLAAKQGLRHARYLHSTRPMYFVSTKATLKSPIEGLSPRAVKAMEDAMSEYSASRGEVDFTKLGMKDMIRIAQDPEVREIGLRLKKVLDEEGVDFGSIMLEMGKIKAQGTEQPQNTEADGSKGTEQGKTGLVDALMSMLKGRS</sequence>
<feature type="compositionally biased region" description="Polar residues" evidence="1">
    <location>
        <begin position="118"/>
        <end position="136"/>
    </location>
</feature>
<gene>
    <name evidence="2" type="ORF">GGI25_001900</name>
</gene>
<evidence type="ECO:0000256" key="1">
    <source>
        <dbReference type="SAM" id="MobiDB-lite"/>
    </source>
</evidence>
<dbReference type="EMBL" id="JANBTW010000016">
    <property type="protein sequence ID" value="KAJ2678911.1"/>
    <property type="molecule type" value="Genomic_DNA"/>
</dbReference>
<name>A0A9W8GBM4_9FUNG</name>
<organism evidence="2 3">
    <name type="scientific">Coemansia spiralis</name>
    <dbReference type="NCBI Taxonomy" id="417178"/>
    <lineage>
        <taxon>Eukaryota</taxon>
        <taxon>Fungi</taxon>
        <taxon>Fungi incertae sedis</taxon>
        <taxon>Zoopagomycota</taxon>
        <taxon>Kickxellomycotina</taxon>
        <taxon>Kickxellomycetes</taxon>
        <taxon>Kickxellales</taxon>
        <taxon>Kickxellaceae</taxon>
        <taxon>Coemansia</taxon>
    </lineage>
</organism>
<reference evidence="2" key="1">
    <citation type="submission" date="2022-07" db="EMBL/GenBank/DDBJ databases">
        <title>Phylogenomic reconstructions and comparative analyses of Kickxellomycotina fungi.</title>
        <authorList>
            <person name="Reynolds N.K."/>
            <person name="Stajich J.E."/>
            <person name="Barry K."/>
            <person name="Grigoriev I.V."/>
            <person name="Crous P."/>
            <person name="Smith M.E."/>
        </authorList>
    </citation>
    <scope>NUCLEOTIDE SEQUENCE</scope>
    <source>
        <strain evidence="2">NRRL 3115</strain>
    </source>
</reference>
<accession>A0A9W8GBM4</accession>
<evidence type="ECO:0000313" key="3">
    <source>
        <dbReference type="Proteomes" id="UP001151518"/>
    </source>
</evidence>
<dbReference type="Proteomes" id="UP001151518">
    <property type="component" value="Unassembled WGS sequence"/>
</dbReference>
<dbReference type="AlphaFoldDB" id="A0A9W8GBM4"/>
<proteinExistence type="predicted"/>
<comment type="caution">
    <text evidence="2">The sequence shown here is derived from an EMBL/GenBank/DDBJ whole genome shotgun (WGS) entry which is preliminary data.</text>
</comment>